<dbReference type="PROSITE" id="PS50893">
    <property type="entry name" value="ABC_TRANSPORTER_2"/>
    <property type="match status" value="1"/>
</dbReference>
<keyword evidence="2" id="KW-0813">Transport</keyword>
<dbReference type="PANTHER" id="PTHR42711:SF5">
    <property type="entry name" value="ABC TRANSPORTER ATP-BINDING PROTEIN NATA"/>
    <property type="match status" value="1"/>
</dbReference>
<keyword evidence="8" id="KW-1185">Reference proteome</keyword>
<protein>
    <submittedName>
        <fullName evidence="7">ABC transporter ATP-binding protein</fullName>
    </submittedName>
</protein>
<evidence type="ECO:0000259" key="6">
    <source>
        <dbReference type="PROSITE" id="PS50893"/>
    </source>
</evidence>
<name>A0ABQ5VD81_9PROT</name>
<dbReference type="Gene3D" id="3.40.50.300">
    <property type="entry name" value="P-loop containing nucleotide triphosphate hydrolases"/>
    <property type="match status" value="1"/>
</dbReference>
<evidence type="ECO:0000313" key="8">
    <source>
        <dbReference type="Proteomes" id="UP001161391"/>
    </source>
</evidence>
<comment type="similarity">
    <text evidence="1">Belongs to the ABC transporter superfamily.</text>
</comment>
<evidence type="ECO:0000256" key="4">
    <source>
        <dbReference type="ARBA" id="ARBA00022741"/>
    </source>
</evidence>
<dbReference type="InterPro" id="IPR003439">
    <property type="entry name" value="ABC_transporter-like_ATP-bd"/>
</dbReference>
<gene>
    <name evidence="7" type="ORF">GCM10007853_29190</name>
</gene>
<dbReference type="InterPro" id="IPR050763">
    <property type="entry name" value="ABC_transporter_ATP-binding"/>
</dbReference>
<dbReference type="InterPro" id="IPR003593">
    <property type="entry name" value="AAA+_ATPase"/>
</dbReference>
<dbReference type="Proteomes" id="UP001161391">
    <property type="component" value="Unassembled WGS sequence"/>
</dbReference>
<evidence type="ECO:0000256" key="1">
    <source>
        <dbReference type="ARBA" id="ARBA00005417"/>
    </source>
</evidence>
<organism evidence="7 8">
    <name type="scientific">Algimonas ampicilliniresistens</name>
    <dbReference type="NCBI Taxonomy" id="1298735"/>
    <lineage>
        <taxon>Bacteria</taxon>
        <taxon>Pseudomonadati</taxon>
        <taxon>Pseudomonadota</taxon>
        <taxon>Alphaproteobacteria</taxon>
        <taxon>Maricaulales</taxon>
        <taxon>Robiginitomaculaceae</taxon>
        <taxon>Algimonas</taxon>
    </lineage>
</organism>
<keyword evidence="3" id="KW-0536">Nodulation</keyword>
<dbReference type="GO" id="GO:0005524">
    <property type="term" value="F:ATP binding"/>
    <property type="evidence" value="ECO:0007669"/>
    <property type="project" value="UniProtKB-KW"/>
</dbReference>
<dbReference type="Pfam" id="PF00005">
    <property type="entry name" value="ABC_tran"/>
    <property type="match status" value="1"/>
</dbReference>
<reference evidence="7" key="2">
    <citation type="submission" date="2023-01" db="EMBL/GenBank/DDBJ databases">
        <title>Draft genome sequence of Algimonas ampicilliniresistens strain NBRC 108219.</title>
        <authorList>
            <person name="Sun Q."/>
            <person name="Mori K."/>
        </authorList>
    </citation>
    <scope>NUCLEOTIDE SEQUENCE</scope>
    <source>
        <strain evidence="7">NBRC 108219</strain>
    </source>
</reference>
<dbReference type="SUPFAM" id="SSF52540">
    <property type="entry name" value="P-loop containing nucleoside triphosphate hydrolases"/>
    <property type="match status" value="1"/>
</dbReference>
<dbReference type="PANTHER" id="PTHR42711">
    <property type="entry name" value="ABC TRANSPORTER ATP-BINDING PROTEIN"/>
    <property type="match status" value="1"/>
</dbReference>
<sequence>MSHGTAMSKMAPILHLDDVSKSYGGVPAVSNVSIDVRPGEIVGFLGPNGAGKTTSLRMALGYVKPDSGRVSLFGGQPGEAAFGRVGFLPEERGLYKKQTAREAIAHMARLNGMKKREAFTTADDLLERYGLGDAKRKKNKDMSKGMAQKVQLLSAIAHDPEFYILDEPFSGLDPVNQQVLESMVREIAARGRTILFSTHVMEHAERLCDRILLMSRGRKVFDGTVEQALDHAPRRVIMASENSGLGEVVRPFAEDMDRRDDGALDLLLKREAQTPDILERCVEAGVRLTRFEPIRATLHEAFVALVGEDVRADLEADAAADLTGEAA</sequence>
<dbReference type="SMART" id="SM00382">
    <property type="entry name" value="AAA"/>
    <property type="match status" value="1"/>
</dbReference>
<dbReference type="PROSITE" id="PS00211">
    <property type="entry name" value="ABC_TRANSPORTER_1"/>
    <property type="match status" value="1"/>
</dbReference>
<evidence type="ECO:0000256" key="5">
    <source>
        <dbReference type="ARBA" id="ARBA00022840"/>
    </source>
</evidence>
<evidence type="ECO:0000313" key="7">
    <source>
        <dbReference type="EMBL" id="GLQ25045.1"/>
    </source>
</evidence>
<dbReference type="InterPro" id="IPR027417">
    <property type="entry name" value="P-loop_NTPase"/>
</dbReference>
<feature type="domain" description="ABC transporter" evidence="6">
    <location>
        <begin position="14"/>
        <end position="241"/>
    </location>
</feature>
<reference evidence="7" key="1">
    <citation type="journal article" date="2014" name="Int. J. Syst. Evol. Microbiol.">
        <title>Complete genome of a new Firmicutes species belonging to the dominant human colonic microbiota ('Ruminococcus bicirculans') reveals two chromosomes and a selective capacity to utilize plant glucans.</title>
        <authorList>
            <consortium name="NISC Comparative Sequencing Program"/>
            <person name="Wegmann U."/>
            <person name="Louis P."/>
            <person name="Goesmann A."/>
            <person name="Henrissat B."/>
            <person name="Duncan S.H."/>
            <person name="Flint H.J."/>
        </authorList>
    </citation>
    <scope>NUCLEOTIDE SEQUENCE</scope>
    <source>
        <strain evidence="7">NBRC 108219</strain>
    </source>
</reference>
<comment type="caution">
    <text evidence="7">The sequence shown here is derived from an EMBL/GenBank/DDBJ whole genome shotgun (WGS) entry which is preliminary data.</text>
</comment>
<keyword evidence="4" id="KW-0547">Nucleotide-binding</keyword>
<evidence type="ECO:0000256" key="3">
    <source>
        <dbReference type="ARBA" id="ARBA00022458"/>
    </source>
</evidence>
<dbReference type="InterPro" id="IPR017871">
    <property type="entry name" value="ABC_transporter-like_CS"/>
</dbReference>
<evidence type="ECO:0000256" key="2">
    <source>
        <dbReference type="ARBA" id="ARBA00022448"/>
    </source>
</evidence>
<dbReference type="EMBL" id="BSNK01000002">
    <property type="protein sequence ID" value="GLQ25045.1"/>
    <property type="molecule type" value="Genomic_DNA"/>
</dbReference>
<accession>A0ABQ5VD81</accession>
<keyword evidence="5 7" id="KW-0067">ATP-binding</keyword>
<proteinExistence type="inferred from homology"/>